<dbReference type="FunFam" id="1.10.730.10:FF:000002">
    <property type="entry name" value="Leucine--tRNA ligase"/>
    <property type="match status" value="1"/>
</dbReference>
<dbReference type="GO" id="GO:0006429">
    <property type="term" value="P:leucyl-tRNA aminoacylation"/>
    <property type="evidence" value="ECO:0007669"/>
    <property type="project" value="UniProtKB-UniRule"/>
</dbReference>
<comment type="subcellular location">
    <subcellularLocation>
        <location evidence="9">Cytoplasm</location>
    </subcellularLocation>
</comment>
<dbReference type="GO" id="GO:0002161">
    <property type="term" value="F:aminoacyl-tRNA deacylase activity"/>
    <property type="evidence" value="ECO:0007669"/>
    <property type="project" value="InterPro"/>
</dbReference>
<feature type="domain" description="Methionyl/Valyl/Leucyl/Isoleucyl-tRNA synthetase anticodon-binding" evidence="12">
    <location>
        <begin position="659"/>
        <end position="783"/>
    </location>
</feature>
<dbReference type="InterPro" id="IPR013155">
    <property type="entry name" value="M/V/L/I-tRNA-synth_anticd-bd"/>
</dbReference>
<protein>
    <recommendedName>
        <fullName evidence="9">Leucine--tRNA ligase</fullName>
        <ecNumber evidence="9">6.1.1.4</ecNumber>
    </recommendedName>
    <alternativeName>
        <fullName evidence="9">Leucyl-tRNA synthetase</fullName>
        <shortName evidence="9">LeuRS</shortName>
    </alternativeName>
</protein>
<feature type="domain" description="Aminoacyl-tRNA synthetase class Ia" evidence="11">
    <location>
        <begin position="420"/>
        <end position="615"/>
    </location>
</feature>
<dbReference type="InterPro" id="IPR009008">
    <property type="entry name" value="Val/Leu/Ile-tRNA-synth_edit"/>
</dbReference>
<evidence type="ECO:0000256" key="2">
    <source>
        <dbReference type="ARBA" id="ARBA00022490"/>
    </source>
</evidence>
<keyword evidence="5 9" id="KW-0067">ATP-binding</keyword>
<dbReference type="AlphaFoldDB" id="A0A2J6WE46"/>
<evidence type="ECO:0000256" key="4">
    <source>
        <dbReference type="ARBA" id="ARBA00022741"/>
    </source>
</evidence>
<evidence type="ECO:0000256" key="1">
    <source>
        <dbReference type="ARBA" id="ARBA00005594"/>
    </source>
</evidence>
<evidence type="ECO:0000313" key="15">
    <source>
        <dbReference type="EMBL" id="PMP67166.1"/>
    </source>
</evidence>
<comment type="caution">
    <text evidence="9">Lacks conserved residue(s) required for the propagation of feature annotation.</text>
</comment>
<dbReference type="PANTHER" id="PTHR43740">
    <property type="entry name" value="LEUCYL-TRNA SYNTHETASE"/>
    <property type="match status" value="1"/>
</dbReference>
<dbReference type="Pfam" id="PF00133">
    <property type="entry name" value="tRNA-synt_1"/>
    <property type="match status" value="1"/>
</dbReference>
<evidence type="ECO:0000256" key="7">
    <source>
        <dbReference type="ARBA" id="ARBA00023146"/>
    </source>
</evidence>
<dbReference type="EC" id="6.1.1.4" evidence="9"/>
<dbReference type="GO" id="GO:0005829">
    <property type="term" value="C:cytosol"/>
    <property type="evidence" value="ECO:0007669"/>
    <property type="project" value="TreeGrafter"/>
</dbReference>
<evidence type="ECO:0000259" key="14">
    <source>
        <dbReference type="Pfam" id="PF13603"/>
    </source>
</evidence>
<gene>
    <name evidence="9" type="primary">leuS</name>
    <name evidence="15" type="ORF">C0189_03795</name>
</gene>
<proteinExistence type="inferred from homology"/>
<feature type="domain" description="Methionyl/Leucyl tRNA synthetase" evidence="13">
    <location>
        <begin position="36"/>
        <end position="181"/>
    </location>
</feature>
<dbReference type="Gene3D" id="3.10.20.590">
    <property type="match status" value="1"/>
</dbReference>
<dbReference type="GO" id="GO:0005524">
    <property type="term" value="F:ATP binding"/>
    <property type="evidence" value="ECO:0007669"/>
    <property type="project" value="UniProtKB-UniRule"/>
</dbReference>
<comment type="caution">
    <text evidence="15">The sequence shown here is derived from an EMBL/GenBank/DDBJ whole genome shotgun (WGS) entry which is preliminary data.</text>
</comment>
<keyword evidence="4 9" id="KW-0547">Nucleotide-binding</keyword>
<evidence type="ECO:0000256" key="10">
    <source>
        <dbReference type="RuleBase" id="RU363039"/>
    </source>
</evidence>
<comment type="similarity">
    <text evidence="1 9 10">Belongs to the class-I aminoacyl-tRNA synthetase family.</text>
</comment>
<dbReference type="SUPFAM" id="SSF47323">
    <property type="entry name" value="Anticodon-binding domain of a subclass of class I aminoacyl-tRNA synthetases"/>
    <property type="match status" value="1"/>
</dbReference>
<name>A0A2J6WE46_9BACT</name>
<dbReference type="FunFam" id="3.40.50.620:FF:000056">
    <property type="entry name" value="Leucine--tRNA ligase"/>
    <property type="match status" value="1"/>
</dbReference>
<keyword evidence="2 9" id="KW-0963">Cytoplasm</keyword>
<dbReference type="EMBL" id="PNIL01000055">
    <property type="protein sequence ID" value="PMP67166.1"/>
    <property type="molecule type" value="Genomic_DNA"/>
</dbReference>
<comment type="catalytic activity">
    <reaction evidence="8 9">
        <text>tRNA(Leu) + L-leucine + ATP = L-leucyl-tRNA(Leu) + AMP + diphosphate</text>
        <dbReference type="Rhea" id="RHEA:11688"/>
        <dbReference type="Rhea" id="RHEA-COMP:9613"/>
        <dbReference type="Rhea" id="RHEA-COMP:9622"/>
        <dbReference type="ChEBI" id="CHEBI:30616"/>
        <dbReference type="ChEBI" id="CHEBI:33019"/>
        <dbReference type="ChEBI" id="CHEBI:57427"/>
        <dbReference type="ChEBI" id="CHEBI:78442"/>
        <dbReference type="ChEBI" id="CHEBI:78494"/>
        <dbReference type="ChEBI" id="CHEBI:456215"/>
        <dbReference type="EC" id="6.1.1.4"/>
    </reaction>
</comment>
<evidence type="ECO:0000256" key="9">
    <source>
        <dbReference type="HAMAP-Rule" id="MF_00049"/>
    </source>
</evidence>
<dbReference type="CDD" id="cd07958">
    <property type="entry name" value="Anticodon_Ia_Leu_BEm"/>
    <property type="match status" value="1"/>
</dbReference>
<accession>A0A2J6WE46</accession>
<keyword evidence="6 9" id="KW-0648">Protein biosynthesis</keyword>
<evidence type="ECO:0000256" key="6">
    <source>
        <dbReference type="ARBA" id="ARBA00022917"/>
    </source>
</evidence>
<dbReference type="CDD" id="cd00812">
    <property type="entry name" value="LeuRS_core"/>
    <property type="match status" value="1"/>
</dbReference>
<dbReference type="SUPFAM" id="SSF52374">
    <property type="entry name" value="Nucleotidylyl transferase"/>
    <property type="match status" value="1"/>
</dbReference>
<dbReference type="InterPro" id="IPR015413">
    <property type="entry name" value="Methionyl/Leucyl_tRNA_Synth"/>
</dbReference>
<dbReference type="FunFam" id="3.40.50.620:FF:000003">
    <property type="entry name" value="Leucine--tRNA ligase"/>
    <property type="match status" value="1"/>
</dbReference>
<dbReference type="InterPro" id="IPR025709">
    <property type="entry name" value="Leu_tRNA-synth_edit"/>
</dbReference>
<dbReference type="Proteomes" id="UP000237040">
    <property type="component" value="Unassembled WGS sequence"/>
</dbReference>
<dbReference type="InterPro" id="IPR002300">
    <property type="entry name" value="aa-tRNA-synth_Ia"/>
</dbReference>
<organism evidence="15 16">
    <name type="scientific">Caldisericum exile</name>
    <dbReference type="NCBI Taxonomy" id="693075"/>
    <lineage>
        <taxon>Bacteria</taxon>
        <taxon>Pseudomonadati</taxon>
        <taxon>Caldisericota/Cryosericota group</taxon>
        <taxon>Caldisericota</taxon>
        <taxon>Caldisericia</taxon>
        <taxon>Caldisericales</taxon>
        <taxon>Caldisericaceae</taxon>
        <taxon>Caldisericum</taxon>
    </lineage>
</organism>
<dbReference type="InterPro" id="IPR009080">
    <property type="entry name" value="tRNAsynth_Ia_anticodon-bd"/>
</dbReference>
<keyword evidence="3 9" id="KW-0436">Ligase</keyword>
<dbReference type="HAMAP" id="MF_00049_B">
    <property type="entry name" value="Leu_tRNA_synth_B"/>
    <property type="match status" value="1"/>
</dbReference>
<dbReference type="GO" id="GO:0004823">
    <property type="term" value="F:leucine-tRNA ligase activity"/>
    <property type="evidence" value="ECO:0007669"/>
    <property type="project" value="UniProtKB-UniRule"/>
</dbReference>
<dbReference type="PRINTS" id="PR00985">
    <property type="entry name" value="TRNASYNTHLEU"/>
</dbReference>
<dbReference type="Gene3D" id="1.10.730.10">
    <property type="entry name" value="Isoleucyl-tRNA Synthetase, Domain 1"/>
    <property type="match status" value="1"/>
</dbReference>
<evidence type="ECO:0000256" key="3">
    <source>
        <dbReference type="ARBA" id="ARBA00022598"/>
    </source>
</evidence>
<dbReference type="SUPFAM" id="SSF50677">
    <property type="entry name" value="ValRS/IleRS/LeuRS editing domain"/>
    <property type="match status" value="1"/>
</dbReference>
<evidence type="ECO:0000256" key="5">
    <source>
        <dbReference type="ARBA" id="ARBA00022840"/>
    </source>
</evidence>
<dbReference type="InterPro" id="IPR002302">
    <property type="entry name" value="Leu-tRNA-ligase"/>
</dbReference>
<evidence type="ECO:0000259" key="12">
    <source>
        <dbReference type="Pfam" id="PF08264"/>
    </source>
</evidence>
<dbReference type="InterPro" id="IPR014729">
    <property type="entry name" value="Rossmann-like_a/b/a_fold"/>
</dbReference>
<dbReference type="Pfam" id="PF08264">
    <property type="entry name" value="Anticodon_1"/>
    <property type="match status" value="1"/>
</dbReference>
<sequence length="819" mass="95048">MEKEYNPKEFEEKWYKYWEENKLFKAEDFSKKPKFYILVMFPYPSGSGLHVGHCRNYIPADTYARYKRMQGFNVLHPIGYDAFGLPAENYAIEHGVHPKESTYKNIENFRRQLKMLGLSYDWDREFATSDPEYYKWTEWFFELLFKRGLAYQDRSFQWWCPHCKTVLANEQIIDGKCWRCGTPVVKKELKEWFFRITQYADKLLEGLDRIDWPERIKSMQKNWIGRSEGAEIIFKGIGPDGTEYDLPVFTTRIDTIFGVTFLAIAPEHPLVMKLTREDKVEEVKKYIEEALRKFETERLSTEKEKTGVFTGCFARNPFTNELVPIYVGDYVVYSYGTGAVMGVPAHDERDFQFAKKHNLPIKVVISKDGNPVETLEEAFTEDGILINSNGFSGLKSDEARKQLTKYAEESGFGKGVVRYKIRDWLISRQRYWGAPIPIIHCPEHGAVPVPEEELPVLLPDEVDFTPRDTGESPLANNPDFVNTTCPLCGKPSKRETDTQDGFACSSWYFLRYADPHNDKAPFDKEKIKYWLPVDLYIGGAEHAVMHLLYSRFYTKVMYDAGLIDFDEPFKKLLNQGMILGADHQKMSKSRGNVVNPDDVIKEYGADTLRAYILFIGPLDTDAPWSTEGINGVNRFIKRMWNLFIQLENKSIGKEKPIEKEIELMTDKMIVKITEQVEKFKFNTMISSFMEWLNFLSKIMQEDPEVMETKAFRESVLTFLTMIAPATPFVSEELYHRLGETGSIHTKEWPKPKGIYKEEYVTIIVQVNGKLRDKIEVEAGSELEDVLDLVKKSDKIARLGIDFDKAKYIFVKDKLINIVA</sequence>
<feature type="short sequence motif" description="'KMSKS' region" evidence="9">
    <location>
        <begin position="585"/>
        <end position="589"/>
    </location>
</feature>
<reference evidence="15 16" key="1">
    <citation type="submission" date="2018-01" db="EMBL/GenBank/DDBJ databases">
        <title>Metagenomic assembled genomes from two thermal pools in the Uzon Caldera, Kamchatka, Russia.</title>
        <authorList>
            <person name="Wilkins L."/>
            <person name="Ettinger C."/>
        </authorList>
    </citation>
    <scope>NUCLEOTIDE SEQUENCE [LARGE SCALE GENOMIC DNA]</scope>
    <source>
        <strain evidence="15">ZAV-07</strain>
    </source>
</reference>
<dbReference type="Pfam" id="PF13603">
    <property type="entry name" value="tRNA-synt_1_2"/>
    <property type="match status" value="1"/>
</dbReference>
<dbReference type="Gene3D" id="3.40.50.620">
    <property type="entry name" value="HUPs"/>
    <property type="match status" value="2"/>
</dbReference>
<feature type="domain" description="Leucyl-tRNA synthetase editing" evidence="14">
    <location>
        <begin position="221"/>
        <end position="407"/>
    </location>
</feature>
<dbReference type="NCBIfam" id="TIGR00396">
    <property type="entry name" value="leuS_bact"/>
    <property type="match status" value="1"/>
</dbReference>
<evidence type="ECO:0000313" key="16">
    <source>
        <dbReference type="Proteomes" id="UP000237040"/>
    </source>
</evidence>
<dbReference type="Pfam" id="PF09334">
    <property type="entry name" value="tRNA-synt_1g"/>
    <property type="match status" value="1"/>
</dbReference>
<dbReference type="PANTHER" id="PTHR43740:SF2">
    <property type="entry name" value="LEUCINE--TRNA LIGASE, MITOCHONDRIAL"/>
    <property type="match status" value="1"/>
</dbReference>
<evidence type="ECO:0000259" key="13">
    <source>
        <dbReference type="Pfam" id="PF09334"/>
    </source>
</evidence>
<evidence type="ECO:0000259" key="11">
    <source>
        <dbReference type="Pfam" id="PF00133"/>
    </source>
</evidence>
<feature type="binding site" evidence="9">
    <location>
        <position position="588"/>
    </location>
    <ligand>
        <name>ATP</name>
        <dbReference type="ChEBI" id="CHEBI:30616"/>
    </ligand>
</feature>
<keyword evidence="7 9" id="KW-0030">Aminoacyl-tRNA synthetase</keyword>
<evidence type="ECO:0000256" key="8">
    <source>
        <dbReference type="ARBA" id="ARBA00047469"/>
    </source>
</evidence>